<feature type="domain" description="PDZ" evidence="1">
    <location>
        <begin position="1"/>
        <end position="45"/>
    </location>
</feature>
<feature type="non-terminal residue" evidence="2">
    <location>
        <position position="1"/>
    </location>
</feature>
<dbReference type="EMBL" id="JASAOG010000071">
    <property type="protein sequence ID" value="KAK0055245.1"/>
    <property type="molecule type" value="Genomic_DNA"/>
</dbReference>
<protein>
    <submittedName>
        <fullName evidence="2">Whirlin</fullName>
    </submittedName>
</protein>
<sequence>EAGLEVGDHIIRANGVDLRCVANSGAVKVLSSSALLNLVVIHRGKVPEWKVAKERVL</sequence>
<dbReference type="Gene3D" id="2.30.42.10">
    <property type="match status" value="1"/>
</dbReference>
<evidence type="ECO:0000259" key="1">
    <source>
        <dbReference type="PROSITE" id="PS50106"/>
    </source>
</evidence>
<reference evidence="2" key="1">
    <citation type="journal article" date="2023" name="PLoS Negl. Trop. Dis.">
        <title>A genome sequence for Biomphalaria pfeifferi, the major vector snail for the human-infecting parasite Schistosoma mansoni.</title>
        <authorList>
            <person name="Bu L."/>
            <person name="Lu L."/>
            <person name="Laidemitt M.R."/>
            <person name="Zhang S.M."/>
            <person name="Mutuku M."/>
            <person name="Mkoji G."/>
            <person name="Steinauer M."/>
            <person name="Loker E.S."/>
        </authorList>
    </citation>
    <scope>NUCLEOTIDE SEQUENCE</scope>
    <source>
        <strain evidence="2">KasaAsao</strain>
    </source>
</reference>
<proteinExistence type="predicted"/>
<comment type="caution">
    <text evidence="2">The sequence shown here is derived from an EMBL/GenBank/DDBJ whole genome shotgun (WGS) entry which is preliminary data.</text>
</comment>
<keyword evidence="3" id="KW-1185">Reference proteome</keyword>
<organism evidence="2 3">
    <name type="scientific">Biomphalaria pfeifferi</name>
    <name type="common">Bloodfluke planorb</name>
    <name type="synonym">Freshwater snail</name>
    <dbReference type="NCBI Taxonomy" id="112525"/>
    <lineage>
        <taxon>Eukaryota</taxon>
        <taxon>Metazoa</taxon>
        <taxon>Spiralia</taxon>
        <taxon>Lophotrochozoa</taxon>
        <taxon>Mollusca</taxon>
        <taxon>Gastropoda</taxon>
        <taxon>Heterobranchia</taxon>
        <taxon>Euthyneura</taxon>
        <taxon>Panpulmonata</taxon>
        <taxon>Hygrophila</taxon>
        <taxon>Lymnaeoidea</taxon>
        <taxon>Planorbidae</taxon>
        <taxon>Biomphalaria</taxon>
    </lineage>
</organism>
<dbReference type="PROSITE" id="PS50106">
    <property type="entry name" value="PDZ"/>
    <property type="match status" value="1"/>
</dbReference>
<reference evidence="2" key="2">
    <citation type="submission" date="2023-04" db="EMBL/GenBank/DDBJ databases">
        <authorList>
            <person name="Bu L."/>
            <person name="Lu L."/>
            <person name="Laidemitt M.R."/>
            <person name="Zhang S.M."/>
            <person name="Mutuku M."/>
            <person name="Mkoji G."/>
            <person name="Steinauer M."/>
            <person name="Loker E.S."/>
        </authorList>
    </citation>
    <scope>NUCLEOTIDE SEQUENCE</scope>
    <source>
        <strain evidence="2">KasaAsao</strain>
        <tissue evidence="2">Whole Snail</tissue>
    </source>
</reference>
<dbReference type="InterPro" id="IPR036034">
    <property type="entry name" value="PDZ_sf"/>
</dbReference>
<dbReference type="AlphaFoldDB" id="A0AAD8BKH8"/>
<evidence type="ECO:0000313" key="2">
    <source>
        <dbReference type="EMBL" id="KAK0055245.1"/>
    </source>
</evidence>
<evidence type="ECO:0000313" key="3">
    <source>
        <dbReference type="Proteomes" id="UP001233172"/>
    </source>
</evidence>
<name>A0AAD8BKH8_BIOPF</name>
<dbReference type="SUPFAM" id="SSF50156">
    <property type="entry name" value="PDZ domain-like"/>
    <property type="match status" value="1"/>
</dbReference>
<dbReference type="InterPro" id="IPR001478">
    <property type="entry name" value="PDZ"/>
</dbReference>
<feature type="non-terminal residue" evidence="2">
    <location>
        <position position="57"/>
    </location>
</feature>
<dbReference type="Proteomes" id="UP001233172">
    <property type="component" value="Unassembled WGS sequence"/>
</dbReference>
<accession>A0AAD8BKH8</accession>
<gene>
    <name evidence="2" type="ORF">Bpfe_015259</name>
</gene>